<dbReference type="InterPro" id="IPR018933">
    <property type="entry name" value="Netrin_module_non-TIMP"/>
</dbReference>
<evidence type="ECO:0000259" key="4">
    <source>
        <dbReference type="PROSITE" id="PS50189"/>
    </source>
</evidence>
<evidence type="ECO:0000313" key="6">
    <source>
        <dbReference type="Proteomes" id="UP000593565"/>
    </source>
</evidence>
<gene>
    <name evidence="5" type="ORF">AMELA_G00234790</name>
</gene>
<name>A0A7J6A1X0_AMEME</name>
<comment type="caution">
    <text evidence="5">The sequence shown here is derived from an EMBL/GenBank/DDBJ whole genome shotgun (WGS) entry which is preliminary data.</text>
</comment>
<accession>A0A7J6A1X0</accession>
<keyword evidence="2" id="KW-0964">Secreted</keyword>
<organism evidence="5 6">
    <name type="scientific">Ameiurus melas</name>
    <name type="common">Black bullhead</name>
    <name type="synonym">Silurus melas</name>
    <dbReference type="NCBI Taxonomy" id="219545"/>
    <lineage>
        <taxon>Eukaryota</taxon>
        <taxon>Metazoa</taxon>
        <taxon>Chordata</taxon>
        <taxon>Craniata</taxon>
        <taxon>Vertebrata</taxon>
        <taxon>Euteleostomi</taxon>
        <taxon>Actinopterygii</taxon>
        <taxon>Neopterygii</taxon>
        <taxon>Teleostei</taxon>
        <taxon>Ostariophysi</taxon>
        <taxon>Siluriformes</taxon>
        <taxon>Ictaluridae</taxon>
        <taxon>Ameiurus</taxon>
    </lineage>
</organism>
<evidence type="ECO:0000256" key="1">
    <source>
        <dbReference type="ARBA" id="ARBA00004613"/>
    </source>
</evidence>
<dbReference type="Gene3D" id="2.40.50.120">
    <property type="match status" value="1"/>
</dbReference>
<comment type="subcellular location">
    <subcellularLocation>
        <location evidence="1">Secreted</location>
    </subcellularLocation>
</comment>
<dbReference type="Pfam" id="PF07677">
    <property type="entry name" value="A2M_recep"/>
    <property type="match status" value="1"/>
</dbReference>
<evidence type="ECO:0000256" key="2">
    <source>
        <dbReference type="ARBA" id="ARBA00022525"/>
    </source>
</evidence>
<dbReference type="InterPro" id="IPR008993">
    <property type="entry name" value="TIMP-like_OB-fold"/>
</dbReference>
<dbReference type="PROSITE" id="PS50189">
    <property type="entry name" value="NTR"/>
    <property type="match status" value="1"/>
</dbReference>
<dbReference type="SMART" id="SM00643">
    <property type="entry name" value="C345C"/>
    <property type="match status" value="1"/>
</dbReference>
<feature type="domain" description="NTR" evidence="4">
    <location>
        <begin position="90"/>
        <end position="238"/>
    </location>
</feature>
<evidence type="ECO:0000256" key="3">
    <source>
        <dbReference type="ARBA" id="ARBA00023157"/>
    </source>
</evidence>
<dbReference type="Gene3D" id="2.60.40.690">
    <property type="entry name" value="Alpha-macroglobulin, receptor-binding domain"/>
    <property type="match status" value="1"/>
</dbReference>
<dbReference type="SMART" id="SM01361">
    <property type="entry name" value="A2M_recep"/>
    <property type="match status" value="1"/>
</dbReference>
<reference evidence="5 6" key="1">
    <citation type="submission" date="2020-02" db="EMBL/GenBank/DDBJ databases">
        <title>A chromosome-scale genome assembly of the black bullhead catfish (Ameiurus melas).</title>
        <authorList>
            <person name="Wen M."/>
            <person name="Zham M."/>
            <person name="Cabau C."/>
            <person name="Klopp C."/>
            <person name="Donnadieu C."/>
            <person name="Roques C."/>
            <person name="Bouchez O."/>
            <person name="Lampietro C."/>
            <person name="Jouanno E."/>
            <person name="Herpin A."/>
            <person name="Louis A."/>
            <person name="Berthelot C."/>
            <person name="Parey E."/>
            <person name="Roest-Crollius H."/>
            <person name="Braasch I."/>
            <person name="Postlethwait J."/>
            <person name="Robinson-Rechavi M."/>
            <person name="Echchiki A."/>
            <person name="Begum T."/>
            <person name="Montfort J."/>
            <person name="Schartl M."/>
            <person name="Bobe J."/>
            <person name="Guiguen Y."/>
        </authorList>
    </citation>
    <scope>NUCLEOTIDE SEQUENCE [LARGE SCALE GENOMIC DNA]</scope>
    <source>
        <strain evidence="5">M_S1</strain>
        <tissue evidence="5">Blood</tissue>
    </source>
</reference>
<keyword evidence="6" id="KW-1185">Reference proteome</keyword>
<dbReference type="AlphaFoldDB" id="A0A7J6A1X0"/>
<sequence length="240" mass="27452">MTILDIGLLTGFVVDENDLTDLTSGRDKYIQKFEMDKQLSERGSLIIYVDKVSHTVPDRIVFRVHKITNVALLQPAAVGVYEYYSPGEHCVKFYHTVKKDGALNRLCSDQQDLCQCAEVYKVKVLKLDLNPNTDFYEMKIEEVLKEGSDPDVREKVRSFMGHANCRESFGFEEGKSYLIMGRSADLPRIDDNVELQYILGEQTWIEYWPTREEGQTSVYKDKYIGISGLAQTLTDFGCTT</sequence>
<dbReference type="FunFam" id="2.40.50.120:FF:000013">
    <property type="entry name" value="Complement C3"/>
    <property type="match status" value="1"/>
</dbReference>
<keyword evidence="3" id="KW-1015">Disulfide bond</keyword>
<dbReference type="PANTHER" id="PTHR11412:SF81">
    <property type="entry name" value="COMPLEMENT C3"/>
    <property type="match status" value="1"/>
</dbReference>
<dbReference type="InterPro" id="IPR036595">
    <property type="entry name" value="A-macroglobulin_rcpt-bd_sf"/>
</dbReference>
<dbReference type="Pfam" id="PF01759">
    <property type="entry name" value="NTR"/>
    <property type="match status" value="1"/>
</dbReference>
<dbReference type="PANTHER" id="PTHR11412">
    <property type="entry name" value="MACROGLOBULIN / COMPLEMENT"/>
    <property type="match status" value="1"/>
</dbReference>
<dbReference type="InterPro" id="IPR050473">
    <property type="entry name" value="A2M/Complement_sys"/>
</dbReference>
<dbReference type="EMBL" id="JAAGNN010000021">
    <property type="protein sequence ID" value="KAF4075468.1"/>
    <property type="molecule type" value="Genomic_DNA"/>
</dbReference>
<protein>
    <recommendedName>
        <fullName evidence="4">NTR domain-containing protein</fullName>
    </recommendedName>
</protein>
<dbReference type="Proteomes" id="UP000593565">
    <property type="component" value="Unassembled WGS sequence"/>
</dbReference>
<evidence type="ECO:0000313" key="5">
    <source>
        <dbReference type="EMBL" id="KAF4075468.1"/>
    </source>
</evidence>
<dbReference type="GO" id="GO:0005576">
    <property type="term" value="C:extracellular region"/>
    <property type="evidence" value="ECO:0007669"/>
    <property type="project" value="UniProtKB-SubCell"/>
</dbReference>
<dbReference type="SUPFAM" id="SSF50242">
    <property type="entry name" value="TIMP-like"/>
    <property type="match status" value="1"/>
</dbReference>
<dbReference type="SUPFAM" id="SSF49410">
    <property type="entry name" value="Alpha-macroglobulin receptor domain"/>
    <property type="match status" value="1"/>
</dbReference>
<proteinExistence type="predicted"/>
<dbReference type="InterPro" id="IPR001134">
    <property type="entry name" value="Netrin_domain"/>
</dbReference>
<dbReference type="InterPro" id="IPR009048">
    <property type="entry name" value="A-macroglobulin_rcpt-bd"/>
</dbReference>